<sequence length="287" mass="32974">MCRKIILHRMHHDVRTPMTLDPDPHCHSHSHADVDAAQLSGRTYYANPLRTSYHRCEVSLPPPGQWLLNSGGIRGAGACEYHSCCAPVVEKRLCAAALRAPRPPHGLLDIEPEECESFVLEHRHHRLECFGMAPGLWYDDDDDDDDGHNCPEEHCGSSSGDELRDRSRSRSRTNRVDVPHVYYGATWRRDLEEVRWGENWNPAFAHEERFRARWEEALFREAERLYTLASDTDTHFAVMRDLHSLEAAPAMVAAAGANYLRAQQRLDEQREVIRDLLRWARESCLSC</sequence>
<organism evidence="2 3">
    <name type="scientific">Monosporascus ibericus</name>
    <dbReference type="NCBI Taxonomy" id="155417"/>
    <lineage>
        <taxon>Eukaryota</taxon>
        <taxon>Fungi</taxon>
        <taxon>Dikarya</taxon>
        <taxon>Ascomycota</taxon>
        <taxon>Pezizomycotina</taxon>
        <taxon>Sordariomycetes</taxon>
        <taxon>Xylariomycetidae</taxon>
        <taxon>Xylariales</taxon>
        <taxon>Xylariales incertae sedis</taxon>
        <taxon>Monosporascus</taxon>
    </lineage>
</organism>
<dbReference type="AlphaFoldDB" id="A0A4Q4TWC4"/>
<accession>A0A4Q4TWC4</accession>
<feature type="region of interest" description="Disordered" evidence="1">
    <location>
        <begin position="148"/>
        <end position="171"/>
    </location>
</feature>
<gene>
    <name evidence="2" type="ORF">DL764_000188</name>
</gene>
<evidence type="ECO:0000313" key="3">
    <source>
        <dbReference type="Proteomes" id="UP000293360"/>
    </source>
</evidence>
<dbReference type="Proteomes" id="UP000293360">
    <property type="component" value="Unassembled WGS sequence"/>
</dbReference>
<evidence type="ECO:0000256" key="1">
    <source>
        <dbReference type="SAM" id="MobiDB-lite"/>
    </source>
</evidence>
<name>A0A4Q4TWC4_9PEZI</name>
<comment type="caution">
    <text evidence="2">The sequence shown here is derived from an EMBL/GenBank/DDBJ whole genome shotgun (WGS) entry which is preliminary data.</text>
</comment>
<keyword evidence="3" id="KW-1185">Reference proteome</keyword>
<dbReference type="OrthoDB" id="4733322at2759"/>
<protein>
    <submittedName>
        <fullName evidence="2">Uncharacterized protein</fullName>
    </submittedName>
</protein>
<dbReference type="EMBL" id="QJNU01000004">
    <property type="protein sequence ID" value="RYP11232.1"/>
    <property type="molecule type" value="Genomic_DNA"/>
</dbReference>
<reference evidence="2 3" key="1">
    <citation type="submission" date="2018-06" db="EMBL/GenBank/DDBJ databases">
        <title>Complete Genomes of Monosporascus.</title>
        <authorList>
            <person name="Robinson A.J."/>
            <person name="Natvig D.O."/>
        </authorList>
    </citation>
    <scope>NUCLEOTIDE SEQUENCE [LARGE SCALE GENOMIC DNA]</scope>
    <source>
        <strain evidence="2 3">CBS 110550</strain>
    </source>
</reference>
<evidence type="ECO:0000313" key="2">
    <source>
        <dbReference type="EMBL" id="RYP11232.1"/>
    </source>
</evidence>
<proteinExistence type="predicted"/>